<evidence type="ECO:0000256" key="7">
    <source>
        <dbReference type="ARBA" id="ARBA00022927"/>
    </source>
</evidence>
<evidence type="ECO:0000256" key="9">
    <source>
        <dbReference type="ARBA" id="ARBA00023136"/>
    </source>
</evidence>
<sequence length="261" mass="28462">MKVLLLVAGGLLGAAPAWAQAPQDCIKDSLVSFYDTDLLEVKPANAHYTQVKLPARAGAPVVTQIFFPDGRLYSEVSYSAPDRRVVQGPVRTWYPDGQPRLEYRSDDGKIDGYLRTYYPDGSLRRNDLFAHGRLVKGQYFTPEGQLVEPHIPFRQEPAFPGGNTALVSYLQAHLTYPKSLTDVGEGQVLVAFNVTARGDVTDVRVQSGISPELDAAAVAAVRTLPAFEPGRVDGERVPMAMLVPITFKAPGVIKAIRQLGL</sequence>
<evidence type="ECO:0000256" key="6">
    <source>
        <dbReference type="ARBA" id="ARBA00022692"/>
    </source>
</evidence>
<accession>A0A5R8WNU1</accession>
<evidence type="ECO:0000259" key="11">
    <source>
        <dbReference type="PROSITE" id="PS52015"/>
    </source>
</evidence>
<keyword evidence="10" id="KW-0732">Signal</keyword>
<keyword evidence="6" id="KW-0812">Transmembrane</keyword>
<dbReference type="RefSeq" id="WP_138078643.1">
    <property type="nucleotide sequence ID" value="NZ_VAJM01000006.1"/>
</dbReference>
<keyword evidence="8" id="KW-1133">Transmembrane helix</keyword>
<dbReference type="OrthoDB" id="1039448at2"/>
<dbReference type="InterPro" id="IPR006260">
    <property type="entry name" value="TonB/TolA_C"/>
</dbReference>
<evidence type="ECO:0000313" key="12">
    <source>
        <dbReference type="EMBL" id="TLM91737.1"/>
    </source>
</evidence>
<keyword evidence="9" id="KW-0472">Membrane</keyword>
<dbReference type="InterPro" id="IPR051045">
    <property type="entry name" value="TonB-dependent_transducer"/>
</dbReference>
<keyword evidence="5" id="KW-0997">Cell inner membrane</keyword>
<comment type="caution">
    <text evidence="12">The sequence shown here is derived from an EMBL/GenBank/DDBJ whole genome shotgun (WGS) entry which is preliminary data.</text>
</comment>
<evidence type="ECO:0000256" key="10">
    <source>
        <dbReference type="SAM" id="SignalP"/>
    </source>
</evidence>
<dbReference type="PANTHER" id="PTHR33446">
    <property type="entry name" value="PROTEIN TONB-RELATED"/>
    <property type="match status" value="1"/>
</dbReference>
<organism evidence="12 13">
    <name type="scientific">Hymenobacter jeollabukensis</name>
    <dbReference type="NCBI Taxonomy" id="2025313"/>
    <lineage>
        <taxon>Bacteria</taxon>
        <taxon>Pseudomonadati</taxon>
        <taxon>Bacteroidota</taxon>
        <taxon>Cytophagia</taxon>
        <taxon>Cytophagales</taxon>
        <taxon>Hymenobacteraceae</taxon>
        <taxon>Hymenobacter</taxon>
    </lineage>
</organism>
<keyword evidence="7" id="KW-0653">Protein transport</keyword>
<dbReference type="PROSITE" id="PS52015">
    <property type="entry name" value="TONB_CTD"/>
    <property type="match status" value="1"/>
</dbReference>
<dbReference type="Proteomes" id="UP000305517">
    <property type="component" value="Unassembled WGS sequence"/>
</dbReference>
<dbReference type="AlphaFoldDB" id="A0A5R8WNU1"/>
<dbReference type="SUPFAM" id="SSF82185">
    <property type="entry name" value="Histone H3 K4-specific methyltransferase SET7/9 N-terminal domain"/>
    <property type="match status" value="1"/>
</dbReference>
<comment type="subcellular location">
    <subcellularLocation>
        <location evidence="1">Cell inner membrane</location>
        <topology evidence="1">Single-pass membrane protein</topology>
        <orientation evidence="1">Periplasmic side</orientation>
    </subcellularLocation>
</comment>
<dbReference type="NCBIfam" id="TIGR01352">
    <property type="entry name" value="tonB_Cterm"/>
    <property type="match status" value="1"/>
</dbReference>
<proteinExistence type="inferred from homology"/>
<evidence type="ECO:0000313" key="13">
    <source>
        <dbReference type="Proteomes" id="UP000305517"/>
    </source>
</evidence>
<gene>
    <name evidence="12" type="ORF">FDY95_14340</name>
</gene>
<comment type="similarity">
    <text evidence="2">Belongs to the TonB family.</text>
</comment>
<reference evidence="12 13" key="1">
    <citation type="submission" date="2019-05" db="EMBL/GenBank/DDBJ databases">
        <title>Hymenobacter edaphi sp. nov., isolated from abandoned arsenic-contaminated farmland soil.</title>
        <authorList>
            <person name="Nie L."/>
        </authorList>
    </citation>
    <scope>NUCLEOTIDE SEQUENCE [LARGE SCALE GENOMIC DNA]</scope>
    <source>
        <strain evidence="12 13">1-3-3-8</strain>
    </source>
</reference>
<dbReference type="EMBL" id="VAJM01000006">
    <property type="protein sequence ID" value="TLM91737.1"/>
    <property type="molecule type" value="Genomic_DNA"/>
</dbReference>
<evidence type="ECO:0000256" key="1">
    <source>
        <dbReference type="ARBA" id="ARBA00004383"/>
    </source>
</evidence>
<evidence type="ECO:0000256" key="4">
    <source>
        <dbReference type="ARBA" id="ARBA00022475"/>
    </source>
</evidence>
<evidence type="ECO:0000256" key="2">
    <source>
        <dbReference type="ARBA" id="ARBA00006555"/>
    </source>
</evidence>
<feature type="signal peptide" evidence="10">
    <location>
        <begin position="1"/>
        <end position="19"/>
    </location>
</feature>
<evidence type="ECO:0000256" key="8">
    <source>
        <dbReference type="ARBA" id="ARBA00022989"/>
    </source>
</evidence>
<dbReference type="GO" id="GO:0098797">
    <property type="term" value="C:plasma membrane protein complex"/>
    <property type="evidence" value="ECO:0007669"/>
    <property type="project" value="TreeGrafter"/>
</dbReference>
<dbReference type="GO" id="GO:0031992">
    <property type="term" value="F:energy transducer activity"/>
    <property type="evidence" value="ECO:0007669"/>
    <property type="project" value="TreeGrafter"/>
</dbReference>
<evidence type="ECO:0000256" key="5">
    <source>
        <dbReference type="ARBA" id="ARBA00022519"/>
    </source>
</evidence>
<name>A0A5R8WNU1_9BACT</name>
<dbReference type="InterPro" id="IPR037682">
    <property type="entry name" value="TonB_C"/>
</dbReference>
<dbReference type="PANTHER" id="PTHR33446:SF2">
    <property type="entry name" value="PROTEIN TONB"/>
    <property type="match status" value="1"/>
</dbReference>
<protein>
    <submittedName>
        <fullName evidence="12">TonB family protein</fullName>
    </submittedName>
</protein>
<dbReference type="GO" id="GO:0055085">
    <property type="term" value="P:transmembrane transport"/>
    <property type="evidence" value="ECO:0007669"/>
    <property type="project" value="InterPro"/>
</dbReference>
<dbReference type="Pfam" id="PF03544">
    <property type="entry name" value="TonB_C"/>
    <property type="match status" value="1"/>
</dbReference>
<dbReference type="Gene3D" id="2.20.110.10">
    <property type="entry name" value="Histone H3 K4-specific methyltransferase SET7/9 N-terminal domain"/>
    <property type="match status" value="1"/>
</dbReference>
<keyword evidence="3" id="KW-0813">Transport</keyword>
<dbReference type="SUPFAM" id="SSF74653">
    <property type="entry name" value="TolA/TonB C-terminal domain"/>
    <property type="match status" value="1"/>
</dbReference>
<dbReference type="GO" id="GO:0015031">
    <property type="term" value="P:protein transport"/>
    <property type="evidence" value="ECO:0007669"/>
    <property type="project" value="UniProtKB-KW"/>
</dbReference>
<evidence type="ECO:0000256" key="3">
    <source>
        <dbReference type="ARBA" id="ARBA00022448"/>
    </source>
</evidence>
<keyword evidence="13" id="KW-1185">Reference proteome</keyword>
<feature type="domain" description="TonB C-terminal" evidence="11">
    <location>
        <begin position="161"/>
        <end position="256"/>
    </location>
</feature>
<dbReference type="Gene3D" id="3.30.1150.10">
    <property type="match status" value="1"/>
</dbReference>
<keyword evidence="4" id="KW-1003">Cell membrane</keyword>
<feature type="chain" id="PRO_5024271195" evidence="10">
    <location>
        <begin position="20"/>
        <end position="261"/>
    </location>
</feature>